<sequence>MGNAPSKAPGATAGVDKKVNRRTSIQALSSSKAPAADPSHSRESATGHHAALKQQTPVHQRLQSRTVDTPIGSFGGERLERRNSRKHREGDQYDLPVHSRGSQAVHAQQAVPVSDNVAAPGEAFSTPRPVNIYYATPSNLTRPPRLPLPIGDAMTAPGSPITSGSLGAAMAFDKANPEVSPEKSELDPAIDEDDVVQDELDSIVPTGFNKSVPTTIDWRGGGEKVYVTGTFVNWARKFKLHKSDIESGMFTTVLQLRPGTHHLKFIVDGTMRTSDQLPTAVDFTNHLVNYIEISADEIERPRRESDKPPKVIIPPEIFPPKVLPESLPIDTTESQEESDKEEPEEEIPMGDFRNIIPQFLVDIDRNEDDEGYHQAANVIRDSRAPPTLPLFLARSILNSTTPMKDDNSVLNYPNHTVLNHLATSSIKNGVLATSVTTRYKRKYVTTILYKPTGICSDVLGWVSAFLAPIRRLD</sequence>
<evidence type="ECO:0000256" key="1">
    <source>
        <dbReference type="ARBA" id="ARBA00004496"/>
    </source>
</evidence>
<dbReference type="STRING" id="535722.E4UZC9"/>
<dbReference type="HOGENOM" id="CLU_026512_0_0_1"/>
<organism evidence="7">
    <name type="scientific">Arthroderma gypseum (strain ATCC MYA-4604 / CBS 118893)</name>
    <name type="common">Microsporum gypseum</name>
    <dbReference type="NCBI Taxonomy" id="535722"/>
    <lineage>
        <taxon>Eukaryota</taxon>
        <taxon>Fungi</taxon>
        <taxon>Dikarya</taxon>
        <taxon>Ascomycota</taxon>
        <taxon>Pezizomycotina</taxon>
        <taxon>Eurotiomycetes</taxon>
        <taxon>Eurotiomycetidae</taxon>
        <taxon>Onygenales</taxon>
        <taxon>Arthrodermataceae</taxon>
        <taxon>Nannizzia</taxon>
    </lineage>
</organism>
<keyword evidence="3" id="KW-0963">Cytoplasm</keyword>
<feature type="region of interest" description="Disordered" evidence="4">
    <location>
        <begin position="1"/>
        <end position="96"/>
    </location>
</feature>
<evidence type="ECO:0000259" key="5">
    <source>
        <dbReference type="SMART" id="SM01010"/>
    </source>
</evidence>
<dbReference type="CDD" id="cd02859">
    <property type="entry name" value="E_set_AMPKbeta_like_N"/>
    <property type="match status" value="1"/>
</dbReference>
<dbReference type="OrthoDB" id="531008at2759"/>
<accession>E4UZC9</accession>
<keyword evidence="7" id="KW-1185">Reference proteome</keyword>
<evidence type="ECO:0000256" key="2">
    <source>
        <dbReference type="ARBA" id="ARBA00010926"/>
    </source>
</evidence>
<dbReference type="GO" id="GO:0019901">
    <property type="term" value="F:protein kinase binding"/>
    <property type="evidence" value="ECO:0007669"/>
    <property type="project" value="TreeGrafter"/>
</dbReference>
<dbReference type="SUPFAM" id="SSF81296">
    <property type="entry name" value="E set domains"/>
    <property type="match status" value="1"/>
</dbReference>
<feature type="compositionally biased region" description="Basic and acidic residues" evidence="4">
    <location>
        <begin position="299"/>
        <end position="309"/>
    </location>
</feature>
<dbReference type="InterPro" id="IPR032640">
    <property type="entry name" value="AMPK1_CBM"/>
</dbReference>
<feature type="compositionally biased region" description="Polar residues" evidence="4">
    <location>
        <begin position="22"/>
        <end position="32"/>
    </location>
</feature>
<dbReference type="GO" id="GO:0031588">
    <property type="term" value="C:nucleotide-activated protein kinase complex"/>
    <property type="evidence" value="ECO:0007669"/>
    <property type="project" value="TreeGrafter"/>
</dbReference>
<reference evidence="7" key="1">
    <citation type="journal article" date="2012" name="MBio">
        <title>Comparative genome analysis of Trichophyton rubrum and related dermatophytes reveals candidate genes involved in infection.</title>
        <authorList>
            <person name="Martinez D.A."/>
            <person name="Oliver B.G."/>
            <person name="Graeser Y."/>
            <person name="Goldberg J.M."/>
            <person name="Li W."/>
            <person name="Martinez-Rossi N.M."/>
            <person name="Monod M."/>
            <person name="Shelest E."/>
            <person name="Barton R.C."/>
            <person name="Birch E."/>
            <person name="Brakhage A.A."/>
            <person name="Chen Z."/>
            <person name="Gurr S.J."/>
            <person name="Heiman D."/>
            <person name="Heitman J."/>
            <person name="Kosti I."/>
            <person name="Rossi A."/>
            <person name="Saif S."/>
            <person name="Samalova M."/>
            <person name="Saunders C.W."/>
            <person name="Shea T."/>
            <person name="Summerbell R.C."/>
            <person name="Xu J."/>
            <person name="Young S."/>
            <person name="Zeng Q."/>
            <person name="Birren B.W."/>
            <person name="Cuomo C.A."/>
            <person name="White T.C."/>
        </authorList>
    </citation>
    <scope>NUCLEOTIDE SEQUENCE [LARGE SCALE GENOMIC DNA]</scope>
    <source>
        <strain evidence="7">ATCC MYA-4604 / CBS 118893</strain>
    </source>
</reference>
<dbReference type="SUPFAM" id="SSF160219">
    <property type="entry name" value="AMPKBI-like"/>
    <property type="match status" value="1"/>
</dbReference>
<dbReference type="VEuPathDB" id="FungiDB:MGYG_06457"/>
<dbReference type="Pfam" id="PF16561">
    <property type="entry name" value="AMPK1_CBM"/>
    <property type="match status" value="1"/>
</dbReference>
<dbReference type="GO" id="GO:0005634">
    <property type="term" value="C:nucleus"/>
    <property type="evidence" value="ECO:0007669"/>
    <property type="project" value="TreeGrafter"/>
</dbReference>
<evidence type="ECO:0000313" key="7">
    <source>
        <dbReference type="Proteomes" id="UP000002669"/>
    </source>
</evidence>
<feature type="region of interest" description="Disordered" evidence="4">
    <location>
        <begin position="299"/>
        <end position="346"/>
    </location>
</feature>
<dbReference type="OMA" id="YYSASAH"/>
<dbReference type="GeneID" id="10027172"/>
<gene>
    <name evidence="6" type="ORF">MGYG_06457</name>
</gene>
<dbReference type="FunCoup" id="E4UZC9">
    <property type="interactions" value="412"/>
</dbReference>
<dbReference type="InParanoid" id="E4UZC9"/>
<dbReference type="Proteomes" id="UP000002669">
    <property type="component" value="Unassembled WGS sequence"/>
</dbReference>
<protein>
    <recommendedName>
        <fullName evidence="5">Association with the SNF1 complex (ASC) domain-containing protein</fullName>
    </recommendedName>
</protein>
<comment type="subcellular location">
    <subcellularLocation>
        <location evidence="1">Cytoplasm</location>
    </subcellularLocation>
</comment>
<dbReference type="PANTHER" id="PTHR10343:SF84">
    <property type="entry name" value="5'-AMP-ACTIVATED PROTEIN KINASE SUBUNIT BETA-1"/>
    <property type="match status" value="1"/>
</dbReference>
<dbReference type="EMBL" id="DS989826">
    <property type="protein sequence ID" value="EFR03459.1"/>
    <property type="molecule type" value="Genomic_DNA"/>
</dbReference>
<dbReference type="Pfam" id="PF04739">
    <property type="entry name" value="AMPKBI"/>
    <property type="match status" value="1"/>
</dbReference>
<dbReference type="InterPro" id="IPR050827">
    <property type="entry name" value="CRP1_MDG1_kinase"/>
</dbReference>
<feature type="compositionally biased region" description="Acidic residues" evidence="4">
    <location>
        <begin position="333"/>
        <end position="346"/>
    </location>
</feature>
<evidence type="ECO:0000256" key="3">
    <source>
        <dbReference type="ARBA" id="ARBA00022490"/>
    </source>
</evidence>
<dbReference type="Gene3D" id="6.20.250.60">
    <property type="match status" value="1"/>
</dbReference>
<dbReference type="RefSeq" id="XP_003171913.1">
    <property type="nucleotide sequence ID" value="XM_003171865.1"/>
</dbReference>
<dbReference type="InterPro" id="IPR014756">
    <property type="entry name" value="Ig_E-set"/>
</dbReference>
<evidence type="ECO:0000313" key="6">
    <source>
        <dbReference type="EMBL" id="EFR03459.1"/>
    </source>
</evidence>
<feature type="domain" description="Association with the SNF1 complex (ASC)" evidence="5">
    <location>
        <begin position="345"/>
        <end position="452"/>
    </location>
</feature>
<dbReference type="Gene3D" id="2.60.40.10">
    <property type="entry name" value="Immunoglobulins"/>
    <property type="match status" value="1"/>
</dbReference>
<dbReference type="AlphaFoldDB" id="E4UZC9"/>
<dbReference type="SMART" id="SM01010">
    <property type="entry name" value="AMPKBI"/>
    <property type="match status" value="1"/>
</dbReference>
<proteinExistence type="inferred from homology"/>
<dbReference type="GO" id="GO:0005737">
    <property type="term" value="C:cytoplasm"/>
    <property type="evidence" value="ECO:0007669"/>
    <property type="project" value="UniProtKB-SubCell"/>
</dbReference>
<feature type="compositionally biased region" description="Polar residues" evidence="4">
    <location>
        <begin position="53"/>
        <end position="67"/>
    </location>
</feature>
<comment type="similarity">
    <text evidence="2">Belongs to the 5'-AMP-activated protein kinase beta subunit family.</text>
</comment>
<dbReference type="InterPro" id="IPR037256">
    <property type="entry name" value="ASC_dom_sf"/>
</dbReference>
<dbReference type="eggNOG" id="KOG1616">
    <property type="taxonomic scope" value="Eukaryota"/>
</dbReference>
<dbReference type="FunFam" id="2.60.40.10:FF:000562">
    <property type="entry name" value="Snf1 kinase complex beta-subunit Gal83"/>
    <property type="match status" value="1"/>
</dbReference>
<dbReference type="PANTHER" id="PTHR10343">
    <property type="entry name" value="5'-AMP-ACTIVATED PROTEIN KINASE , BETA SUBUNIT"/>
    <property type="match status" value="1"/>
</dbReference>
<dbReference type="InterPro" id="IPR006828">
    <property type="entry name" value="ASC_dom"/>
</dbReference>
<dbReference type="InterPro" id="IPR013783">
    <property type="entry name" value="Ig-like_fold"/>
</dbReference>
<dbReference type="GO" id="GO:0007165">
    <property type="term" value="P:signal transduction"/>
    <property type="evidence" value="ECO:0007669"/>
    <property type="project" value="UniProtKB-ARBA"/>
</dbReference>
<name>E4UZC9_ARTGP</name>
<evidence type="ECO:0000256" key="4">
    <source>
        <dbReference type="SAM" id="MobiDB-lite"/>
    </source>
</evidence>